<dbReference type="InterPro" id="IPR013078">
    <property type="entry name" value="His_Pase_superF_clade-1"/>
</dbReference>
<dbReference type="Proteomes" id="UP000250222">
    <property type="component" value="Unassembled WGS sequence"/>
</dbReference>
<dbReference type="SUPFAM" id="SSF53254">
    <property type="entry name" value="Phosphoglycerate mutase-like"/>
    <property type="match status" value="1"/>
</dbReference>
<keyword evidence="4" id="KW-1185">Reference proteome</keyword>
<feature type="region of interest" description="Disordered" evidence="1">
    <location>
        <begin position="161"/>
        <end position="234"/>
    </location>
</feature>
<dbReference type="SMART" id="SM00855">
    <property type="entry name" value="PGAM"/>
    <property type="match status" value="1"/>
</dbReference>
<dbReference type="Pfam" id="PF00300">
    <property type="entry name" value="His_Phos_1"/>
    <property type="match status" value="2"/>
</dbReference>
<dbReference type="InterPro" id="IPR002156">
    <property type="entry name" value="RNaseH_domain"/>
</dbReference>
<dbReference type="CDD" id="cd09279">
    <property type="entry name" value="RNase_HI_like"/>
    <property type="match status" value="1"/>
</dbReference>
<organism evidence="3 4">
    <name type="scientific">Georgenia satyanarayanai</name>
    <dbReference type="NCBI Taxonomy" id="860221"/>
    <lineage>
        <taxon>Bacteria</taxon>
        <taxon>Bacillati</taxon>
        <taxon>Actinomycetota</taxon>
        <taxon>Actinomycetes</taxon>
        <taxon>Micrococcales</taxon>
        <taxon>Bogoriellaceae</taxon>
        <taxon>Georgenia</taxon>
    </lineage>
</organism>
<feature type="domain" description="RNase H type-1" evidence="2">
    <location>
        <begin position="26"/>
        <end position="156"/>
    </location>
</feature>
<evidence type="ECO:0000259" key="2">
    <source>
        <dbReference type="PROSITE" id="PS50879"/>
    </source>
</evidence>
<dbReference type="Gene3D" id="3.40.50.1240">
    <property type="entry name" value="Phosphoglycerate mutase-like"/>
    <property type="match status" value="2"/>
</dbReference>
<dbReference type="RefSeq" id="WP_309146693.1">
    <property type="nucleotide sequence ID" value="NZ_UETB01000001.1"/>
</dbReference>
<dbReference type="GO" id="GO:0003676">
    <property type="term" value="F:nucleic acid binding"/>
    <property type="evidence" value="ECO:0007669"/>
    <property type="project" value="InterPro"/>
</dbReference>
<dbReference type="PANTHER" id="PTHR46387:SF2">
    <property type="entry name" value="RIBONUCLEASE HI"/>
    <property type="match status" value="1"/>
</dbReference>
<feature type="compositionally biased region" description="Acidic residues" evidence="1">
    <location>
        <begin position="213"/>
        <end position="226"/>
    </location>
</feature>
<feature type="compositionally biased region" description="Low complexity" evidence="1">
    <location>
        <begin position="197"/>
        <end position="211"/>
    </location>
</feature>
<feature type="region of interest" description="Disordered" evidence="1">
    <location>
        <begin position="1"/>
        <end position="20"/>
    </location>
</feature>
<dbReference type="InterPro" id="IPR036397">
    <property type="entry name" value="RNaseH_sf"/>
</dbReference>
<dbReference type="GO" id="GO:0004523">
    <property type="term" value="F:RNA-DNA hybrid ribonuclease activity"/>
    <property type="evidence" value="ECO:0007669"/>
    <property type="project" value="InterPro"/>
</dbReference>
<sequence>MSQASLFDTEPTAAAEGTAERGLAASGRVLVVEADGGSRGNPGPAGYGALVREGDTVLAERAEYLGECSNNVAEYSGLVAGLRAAAQIDPTAQVEVRMDSRLVVEQMSGRWKIKHADMRRLADEARGILPAGQVTYTWVPRAENSAADALANAAMDSRGTITTTYSADPPAADSALVTGGPPPADSALATGGPPPADSALTADSALAHAGAPSDDDEEPPIPDVDTEAPSLADPEAMTIVLVSPGWAPRDGEEDPELTDEGLELAGAAAAVVDTIGDTLWPHLARPTMLLASPLVRAQQTAELISEVADLGLPTVDDDFAATAPGESREDVAARVTRALEWLDETCGGCTVVVAAHADVIAAVIGTVVEAPTAAWDVFRIAPGTISVVRRWSGRGEVHVMGCPARLVGGPVG</sequence>
<evidence type="ECO:0000313" key="3">
    <source>
        <dbReference type="EMBL" id="SSA36521.1"/>
    </source>
</evidence>
<reference evidence="3 4" key="1">
    <citation type="submission" date="2016-10" db="EMBL/GenBank/DDBJ databases">
        <authorList>
            <person name="Cai Z."/>
        </authorList>
    </citation>
    <scope>NUCLEOTIDE SEQUENCE [LARGE SCALE GENOMIC DNA]</scope>
    <source>
        <strain evidence="3 4">CGMCC 1.10826</strain>
    </source>
</reference>
<dbReference type="SUPFAM" id="SSF53098">
    <property type="entry name" value="Ribonuclease H-like"/>
    <property type="match status" value="1"/>
</dbReference>
<dbReference type="PANTHER" id="PTHR46387">
    <property type="entry name" value="POLYNUCLEOTIDYL TRANSFERASE, RIBONUCLEASE H-LIKE SUPERFAMILY PROTEIN"/>
    <property type="match status" value="1"/>
</dbReference>
<evidence type="ECO:0000313" key="4">
    <source>
        <dbReference type="Proteomes" id="UP000250222"/>
    </source>
</evidence>
<accession>A0A2Y8ZW17</accession>
<dbReference type="Gene3D" id="3.30.420.10">
    <property type="entry name" value="Ribonuclease H-like superfamily/Ribonuclease H"/>
    <property type="match status" value="1"/>
</dbReference>
<evidence type="ECO:0000256" key="1">
    <source>
        <dbReference type="SAM" id="MobiDB-lite"/>
    </source>
</evidence>
<gene>
    <name evidence="3" type="ORF">SAMN05216184_101184</name>
</gene>
<dbReference type="CDD" id="cd07067">
    <property type="entry name" value="HP_PGM_like"/>
    <property type="match status" value="1"/>
</dbReference>
<proteinExistence type="predicted"/>
<dbReference type="InterPro" id="IPR012337">
    <property type="entry name" value="RNaseH-like_sf"/>
</dbReference>
<protein>
    <submittedName>
        <fullName evidence="3">Probable phosphoglycerate mutase</fullName>
    </submittedName>
</protein>
<dbReference type="InterPro" id="IPR029033">
    <property type="entry name" value="His_PPase_superfam"/>
</dbReference>
<dbReference type="AlphaFoldDB" id="A0A2Y8ZW17"/>
<dbReference type="Pfam" id="PF13456">
    <property type="entry name" value="RVT_3"/>
    <property type="match status" value="1"/>
</dbReference>
<name>A0A2Y8ZW17_9MICO</name>
<feature type="compositionally biased region" description="Low complexity" evidence="1">
    <location>
        <begin position="9"/>
        <end position="20"/>
    </location>
</feature>
<dbReference type="EMBL" id="UETB01000001">
    <property type="protein sequence ID" value="SSA36521.1"/>
    <property type="molecule type" value="Genomic_DNA"/>
</dbReference>
<dbReference type="PROSITE" id="PS50879">
    <property type="entry name" value="RNASE_H_1"/>
    <property type="match status" value="1"/>
</dbReference>